<dbReference type="HOGENOM" id="CLU_727403_0_0_0"/>
<accession>Q02AI6</accession>
<evidence type="ECO:0008006" key="2">
    <source>
        <dbReference type="Google" id="ProtNLM"/>
    </source>
</evidence>
<dbReference type="KEGG" id="sus:Acid_0931"/>
<evidence type="ECO:0000313" key="1">
    <source>
        <dbReference type="EMBL" id="ABJ81930.1"/>
    </source>
</evidence>
<proteinExistence type="predicted"/>
<organism evidence="1">
    <name type="scientific">Solibacter usitatus (strain Ellin6076)</name>
    <dbReference type="NCBI Taxonomy" id="234267"/>
    <lineage>
        <taxon>Bacteria</taxon>
        <taxon>Pseudomonadati</taxon>
        <taxon>Acidobacteriota</taxon>
        <taxon>Terriglobia</taxon>
        <taxon>Bryobacterales</taxon>
        <taxon>Solibacteraceae</taxon>
        <taxon>Candidatus Solibacter</taxon>
    </lineage>
</organism>
<name>Q02AI6_SOLUE</name>
<reference evidence="1" key="1">
    <citation type="submission" date="2006-10" db="EMBL/GenBank/DDBJ databases">
        <title>Complete sequence of Solibacter usitatus Ellin6076.</title>
        <authorList>
            <consortium name="US DOE Joint Genome Institute"/>
            <person name="Copeland A."/>
            <person name="Lucas S."/>
            <person name="Lapidus A."/>
            <person name="Barry K."/>
            <person name="Detter J.C."/>
            <person name="Glavina del Rio T."/>
            <person name="Hammon N."/>
            <person name="Israni S."/>
            <person name="Dalin E."/>
            <person name="Tice H."/>
            <person name="Pitluck S."/>
            <person name="Thompson L.S."/>
            <person name="Brettin T."/>
            <person name="Bruce D."/>
            <person name="Han C."/>
            <person name="Tapia R."/>
            <person name="Gilna P."/>
            <person name="Schmutz J."/>
            <person name="Larimer F."/>
            <person name="Land M."/>
            <person name="Hauser L."/>
            <person name="Kyrpides N."/>
            <person name="Mikhailova N."/>
            <person name="Janssen P.H."/>
            <person name="Kuske C.R."/>
            <person name="Richardson P."/>
        </authorList>
    </citation>
    <scope>NUCLEOTIDE SEQUENCE</scope>
    <source>
        <strain evidence="1">Ellin6076</strain>
    </source>
</reference>
<dbReference type="EMBL" id="CP000473">
    <property type="protein sequence ID" value="ABJ81930.1"/>
    <property type="molecule type" value="Genomic_DNA"/>
</dbReference>
<sequence length="380" mass="42190" precursor="true">MRVILSIALALLTACAVRQSPLGPWRLQPARDGLMLLPPRSSTSTLELKNVRSVHTRDTGCEVSVPQIQLAWKGRTARVTLDERAVAAAPEIALKGPQAATGEQVRDLSWWPDFRQQLVRREQQGCLAHGEAELLAGRIVQNLPLPPMLAYKLRYGDYLMDGYLDLGPKFALKSVSPLLKPGIEKYHALADVAGYETAYYDVQQGGDGSLKIALRSVDQLVGRISTKKPRPTGSPLRVANSARYVRLFFRTWRISGDYRIALLATRDVGLMDAMSSEFEKDPERFCRETNPARATCLSVPMEMMLTAEMRLRVNGKPAYVPVGGNVAEVLRTAGVRQPQTVIQSLQVLRPYEGALAPVEFDRTRSDILNLTLIGGEEIRW</sequence>
<dbReference type="InParanoid" id="Q02AI6"/>
<gene>
    <name evidence="1" type="ordered locus">Acid_0931</name>
</gene>
<protein>
    <recommendedName>
        <fullName evidence="2">Lipoprotein</fullName>
    </recommendedName>
</protein>
<dbReference type="PROSITE" id="PS51257">
    <property type="entry name" value="PROKAR_LIPOPROTEIN"/>
    <property type="match status" value="1"/>
</dbReference>
<dbReference type="AlphaFoldDB" id="Q02AI6"/>